<protein>
    <recommendedName>
        <fullName evidence="2">3-phytase</fullName>
        <ecNumber evidence="2">3.1.3.8</ecNumber>
    </recommendedName>
</protein>
<feature type="region of interest" description="Disordered" evidence="4">
    <location>
        <begin position="248"/>
        <end position="314"/>
    </location>
</feature>
<dbReference type="CDD" id="cd07061">
    <property type="entry name" value="HP_HAP_like"/>
    <property type="match status" value="1"/>
</dbReference>
<dbReference type="PANTHER" id="PTHR20963">
    <property type="entry name" value="MULTIPLE INOSITOL POLYPHOSPHATE PHOSPHATASE-RELATED"/>
    <property type="match status" value="1"/>
</dbReference>
<evidence type="ECO:0000313" key="7">
    <source>
        <dbReference type="Proteomes" id="UP000070054"/>
    </source>
</evidence>
<feature type="compositionally biased region" description="Low complexity" evidence="4">
    <location>
        <begin position="268"/>
        <end position="284"/>
    </location>
</feature>
<gene>
    <name evidence="6" type="ORF">CNYM01_13242</name>
</gene>
<evidence type="ECO:0000256" key="3">
    <source>
        <dbReference type="ARBA" id="ARBA00022801"/>
    </source>
</evidence>
<dbReference type="EC" id="3.1.3.8" evidence="2"/>
<dbReference type="InterPro" id="IPR033379">
    <property type="entry name" value="Acid_Pase_AS"/>
</dbReference>
<evidence type="ECO:0000256" key="5">
    <source>
        <dbReference type="SAM" id="Phobius"/>
    </source>
</evidence>
<evidence type="ECO:0000256" key="1">
    <source>
        <dbReference type="ARBA" id="ARBA00005375"/>
    </source>
</evidence>
<evidence type="ECO:0000313" key="6">
    <source>
        <dbReference type="EMBL" id="KXH33803.1"/>
    </source>
</evidence>
<dbReference type="PANTHER" id="PTHR20963:SF43">
    <property type="entry name" value="PUTATIVE (AFU_ORTHOLOGUE AFUA_7G01240)-RELATED"/>
    <property type="match status" value="1"/>
</dbReference>
<keyword evidence="7" id="KW-1185">Reference proteome</keyword>
<dbReference type="SUPFAM" id="SSF53254">
    <property type="entry name" value="Phosphoglycerate mutase-like"/>
    <property type="match status" value="1"/>
</dbReference>
<dbReference type="GO" id="GO:0003993">
    <property type="term" value="F:acid phosphatase activity"/>
    <property type="evidence" value="ECO:0007669"/>
    <property type="project" value="TreeGrafter"/>
</dbReference>
<organism evidence="6 7">
    <name type="scientific">Colletotrichum nymphaeae SA-01</name>
    <dbReference type="NCBI Taxonomy" id="1460502"/>
    <lineage>
        <taxon>Eukaryota</taxon>
        <taxon>Fungi</taxon>
        <taxon>Dikarya</taxon>
        <taxon>Ascomycota</taxon>
        <taxon>Pezizomycotina</taxon>
        <taxon>Sordariomycetes</taxon>
        <taxon>Hypocreomycetidae</taxon>
        <taxon>Glomerellales</taxon>
        <taxon>Glomerellaceae</taxon>
        <taxon>Colletotrichum</taxon>
        <taxon>Colletotrichum acutatum species complex</taxon>
    </lineage>
</organism>
<dbReference type="InterPro" id="IPR029033">
    <property type="entry name" value="His_PPase_superfam"/>
</dbReference>
<evidence type="ECO:0000256" key="4">
    <source>
        <dbReference type="SAM" id="MobiDB-lite"/>
    </source>
</evidence>
<evidence type="ECO:0000256" key="2">
    <source>
        <dbReference type="ARBA" id="ARBA00012632"/>
    </source>
</evidence>
<dbReference type="AlphaFoldDB" id="A0A135SD08"/>
<dbReference type="FunFam" id="3.40.50.1240:FF:000147">
    <property type="match status" value="1"/>
</dbReference>
<feature type="transmembrane region" description="Helical" evidence="5">
    <location>
        <begin position="318"/>
        <end position="342"/>
    </location>
</feature>
<dbReference type="EMBL" id="JEMN01001543">
    <property type="protein sequence ID" value="KXH33803.1"/>
    <property type="molecule type" value="Genomic_DNA"/>
</dbReference>
<comment type="caution">
    <text evidence="6">The sequence shown here is derived from an EMBL/GenBank/DDBJ whole genome shotgun (WGS) entry which is preliminary data.</text>
</comment>
<keyword evidence="5" id="KW-0812">Transmembrane</keyword>
<dbReference type="Gene3D" id="3.40.50.1240">
    <property type="entry name" value="Phosphoglycerate mutase-like"/>
    <property type="match status" value="1"/>
</dbReference>
<keyword evidence="3" id="KW-0378">Hydrolase</keyword>
<name>A0A135SD08_9PEZI</name>
<dbReference type="Pfam" id="PF00328">
    <property type="entry name" value="His_Phos_2"/>
    <property type="match status" value="1"/>
</dbReference>
<dbReference type="PROSITE" id="PS00778">
    <property type="entry name" value="HIS_ACID_PHOSPHAT_2"/>
    <property type="match status" value="1"/>
</dbReference>
<accession>A0A135SD08</accession>
<dbReference type="GO" id="GO:0016158">
    <property type="term" value="F:inositol hexakisphosphate 3-phosphatase activity"/>
    <property type="evidence" value="ECO:0007669"/>
    <property type="project" value="UniProtKB-EC"/>
</dbReference>
<dbReference type="OrthoDB" id="6509975at2759"/>
<reference evidence="6 7" key="1">
    <citation type="submission" date="2014-02" db="EMBL/GenBank/DDBJ databases">
        <title>The genome sequence of Colletotrichum nymphaeae SA-01.</title>
        <authorList>
            <person name="Baroncelli R."/>
            <person name="Thon M.R."/>
        </authorList>
    </citation>
    <scope>NUCLEOTIDE SEQUENCE [LARGE SCALE GENOMIC DNA]</scope>
    <source>
        <strain evidence="6 7">SA-01</strain>
    </source>
</reference>
<dbReference type="PROSITE" id="PS00616">
    <property type="entry name" value="HIS_ACID_PHOSPHAT_1"/>
    <property type="match status" value="1"/>
</dbReference>
<sequence>MGYSLRGFGGSSPFQSSLRVPRSVMIGQVDVYPIACLAKRHWVILRTRHTPDRPLFASSLSPVPPALPVLQSCLFLPIALTIQVANWGITDVAPEAWGSTARRMCVEEDPFFPASAPVIPYCRASQSVHPTAFRRTHFTLHRRLAYANLGTIHFKKQALHTWDCTPECETNPALTCSFPSQGVSCIACKKSLQRTVNSEGGDLYLLSSAGSLPPHTHTLSLSLIEHCANLSPPLGLIAADMAPRQGGYLRVPGQEDDFSRKQPRRSRSGSSGRRQKALPGEKPLPALPPPTPTSGATFVDIDLHGDGSHNSPSNRRRATIAIALALAFVGCMLAFVVLGFAWDNGGVRRGPNALDGLKNLEDCPCRPDDDVPQYFRTSPELWAGPTATGKPAFMAQTRVIPTGTFVPNAPLQTDIPIEGMGSKNESIFNMMGYLTPYQPSPGFGVEEYALPEGADIVQVQMLSRHGSRYPTTGSNVADFGQRIAKAGKKLNAKGALKFLNDWKYQLGHEILVPKGRQELFDSGILHSYMYSSLYNPNSKIIVRTTTQDRMLKSAEYWLAGFFGLEWTNNATIEVIIEQDRANNSLAGYLNCPNARKQNGGDDAAKVWISNYLANATARLKDLAEGYDWTIDDTYAAQTMCPYETVAYGFSVFCDLFTYEEWVGFSYSVDLMFAGNNAFQNPTGRAVGIGYQQEVIARLQNHTLGYSGSQINVTLDNNTVTFPLNQSLYFDFSHDTNIASILTAFGLKQFAQLLQPTQYPGPHNFTVSHITPFGARLDIEVIKTPKPFKADRSGYEKDGGETKYIHFVLNQRTVPLGWSFPDCDVTRLDGWCELETFLNVQQGMPELAAYDRACHGDIETVPYGTVYDGRPL</sequence>
<dbReference type="InterPro" id="IPR000560">
    <property type="entry name" value="His_Pase_clade-2"/>
</dbReference>
<keyword evidence="5" id="KW-0472">Membrane</keyword>
<comment type="similarity">
    <text evidence="1">Belongs to the histidine acid phosphatase family.</text>
</comment>
<proteinExistence type="inferred from homology"/>
<dbReference type="Proteomes" id="UP000070054">
    <property type="component" value="Unassembled WGS sequence"/>
</dbReference>
<keyword evidence="5" id="KW-1133">Transmembrane helix</keyword>